<reference evidence="7 8" key="1">
    <citation type="submission" date="2016-11" db="EMBL/GenBank/DDBJ databases">
        <authorList>
            <person name="Jaros S."/>
            <person name="Januszkiewicz K."/>
            <person name="Wedrychowicz H."/>
        </authorList>
    </citation>
    <scope>NUCLEOTIDE SEQUENCE [LARGE SCALE GENOMIC DNA]</scope>
    <source>
        <strain evidence="7 8">GAS138</strain>
    </source>
</reference>
<dbReference type="RefSeq" id="WP_079600185.1">
    <property type="nucleotide sequence ID" value="NZ_LT670817.1"/>
</dbReference>
<evidence type="ECO:0000313" key="7">
    <source>
        <dbReference type="EMBL" id="SHG26030.1"/>
    </source>
</evidence>
<keyword evidence="5" id="KW-0411">Iron-sulfur</keyword>
<dbReference type="InterPro" id="IPR007197">
    <property type="entry name" value="rSAM"/>
</dbReference>
<dbReference type="Gene3D" id="3.20.20.70">
    <property type="entry name" value="Aldolase class I"/>
    <property type="match status" value="1"/>
</dbReference>
<accession>A0A1M5IDN3</accession>
<dbReference type="Proteomes" id="UP000189796">
    <property type="component" value="Chromosome I"/>
</dbReference>
<dbReference type="SFLD" id="SFLDG01067">
    <property type="entry name" value="SPASM/twitch_domain_containing"/>
    <property type="match status" value="2"/>
</dbReference>
<dbReference type="InterPro" id="IPR058240">
    <property type="entry name" value="rSAM_sf"/>
</dbReference>
<dbReference type="GO" id="GO:0046872">
    <property type="term" value="F:metal ion binding"/>
    <property type="evidence" value="ECO:0007669"/>
    <property type="project" value="UniProtKB-KW"/>
</dbReference>
<evidence type="ECO:0000259" key="6">
    <source>
        <dbReference type="PROSITE" id="PS51918"/>
    </source>
</evidence>
<dbReference type="PANTHER" id="PTHR43273">
    <property type="entry name" value="ANAEROBIC SULFATASE-MATURATING ENZYME HOMOLOG ASLB-RELATED"/>
    <property type="match status" value="1"/>
</dbReference>
<dbReference type="GO" id="GO:0051536">
    <property type="term" value="F:iron-sulfur cluster binding"/>
    <property type="evidence" value="ECO:0007669"/>
    <property type="project" value="UniProtKB-KW"/>
</dbReference>
<keyword evidence="4" id="KW-0408">Iron</keyword>
<evidence type="ECO:0000313" key="8">
    <source>
        <dbReference type="Proteomes" id="UP000189796"/>
    </source>
</evidence>
<dbReference type="EMBL" id="LT670817">
    <property type="protein sequence ID" value="SHG26030.1"/>
    <property type="molecule type" value="Genomic_DNA"/>
</dbReference>
<dbReference type="InterPro" id="IPR026357">
    <property type="entry name" value="rSAM_SPASM_GrrM_OscB"/>
</dbReference>
<dbReference type="CDD" id="cd01335">
    <property type="entry name" value="Radical_SAM"/>
    <property type="match status" value="1"/>
</dbReference>
<dbReference type="InterPro" id="IPR023867">
    <property type="entry name" value="Sulphatase_maturase_rSAM"/>
</dbReference>
<evidence type="ECO:0000256" key="1">
    <source>
        <dbReference type="ARBA" id="ARBA00001966"/>
    </source>
</evidence>
<name>A0A1M5IDN3_9BRAD</name>
<evidence type="ECO:0000256" key="5">
    <source>
        <dbReference type="ARBA" id="ARBA00023014"/>
    </source>
</evidence>
<evidence type="ECO:0000256" key="2">
    <source>
        <dbReference type="ARBA" id="ARBA00022691"/>
    </source>
</evidence>
<dbReference type="SFLD" id="SFLDG01072">
    <property type="entry name" value="dehydrogenase_like"/>
    <property type="match status" value="1"/>
</dbReference>
<dbReference type="Pfam" id="PF04055">
    <property type="entry name" value="Radical_SAM"/>
    <property type="match status" value="1"/>
</dbReference>
<sequence>MLVAGPIGLVVLQSTGFCNIDCAYCYLPDRANPRQTMELSTVGEVARLIFDSRLLKHDLDIVWHAGEPLTLSPDYYAQAIGIIERRRSQGVDVHYGIQTNATLIDDNWIDLFERHAISVGVSLDGPRDLHDRNRKYRNGAGSHDRAVAGIAKLQARGYPFHFIGVVTTPSLSRGAELVDYYQRFGPTAIGLNIEELEAHNTRSALYDNCDRTTFERFIGDVLLEAARPGDTPVVLRDFQRTLSSLLAGTPEDNDQVIPLRILNVAHNGDISTFSPELLALEAGQRQRFIFGNVHQCAALPDILSDARFVSAYREISQGVKNCAGACEYFQYCGGGAPVNKLSETGSLQATETTFCAFTKKAWVDVCLRLANAQGNQFEVSLTL</sequence>
<comment type="cofactor">
    <cofactor evidence="1">
        <name>[4Fe-4S] cluster</name>
        <dbReference type="ChEBI" id="CHEBI:49883"/>
    </cofactor>
</comment>
<feature type="domain" description="Radical SAM core" evidence="6">
    <location>
        <begin position="2"/>
        <end position="246"/>
    </location>
</feature>
<evidence type="ECO:0000256" key="3">
    <source>
        <dbReference type="ARBA" id="ARBA00022723"/>
    </source>
</evidence>
<dbReference type="SFLD" id="SFLDG01384">
    <property type="entry name" value="thioether_bond_formation_requi"/>
    <property type="match status" value="1"/>
</dbReference>
<dbReference type="PANTHER" id="PTHR43273:SF8">
    <property type="entry name" value="RADICAL SAM DOMAIN PROTEIN"/>
    <property type="match status" value="1"/>
</dbReference>
<dbReference type="NCBIfam" id="TIGR04261">
    <property type="entry name" value="rSAM_GlyRichRpt"/>
    <property type="match status" value="1"/>
</dbReference>
<dbReference type="OrthoDB" id="9782387at2"/>
<proteinExistence type="predicted"/>
<organism evidence="7 8">
    <name type="scientific">Bradyrhizobium erythrophlei</name>
    <dbReference type="NCBI Taxonomy" id="1437360"/>
    <lineage>
        <taxon>Bacteria</taxon>
        <taxon>Pseudomonadati</taxon>
        <taxon>Pseudomonadota</taxon>
        <taxon>Alphaproteobacteria</taxon>
        <taxon>Hyphomicrobiales</taxon>
        <taxon>Nitrobacteraceae</taxon>
        <taxon>Bradyrhizobium</taxon>
    </lineage>
</organism>
<dbReference type="SFLD" id="SFLDS00029">
    <property type="entry name" value="Radical_SAM"/>
    <property type="match status" value="2"/>
</dbReference>
<dbReference type="GO" id="GO:0016491">
    <property type="term" value="F:oxidoreductase activity"/>
    <property type="evidence" value="ECO:0007669"/>
    <property type="project" value="InterPro"/>
</dbReference>
<keyword evidence="3" id="KW-0479">Metal-binding</keyword>
<gene>
    <name evidence="7" type="ORF">SAMN05443248_0921</name>
</gene>
<dbReference type="AlphaFoldDB" id="A0A1M5IDN3"/>
<evidence type="ECO:0000256" key="4">
    <source>
        <dbReference type="ARBA" id="ARBA00023004"/>
    </source>
</evidence>
<protein>
    <recommendedName>
        <fullName evidence="6">Radical SAM core domain-containing protein</fullName>
    </recommendedName>
</protein>
<dbReference type="SUPFAM" id="SSF102114">
    <property type="entry name" value="Radical SAM enzymes"/>
    <property type="match status" value="1"/>
</dbReference>
<dbReference type="PROSITE" id="PS51918">
    <property type="entry name" value="RADICAL_SAM"/>
    <property type="match status" value="1"/>
</dbReference>
<dbReference type="SFLD" id="SFLDG01386">
    <property type="entry name" value="main_SPASM_domain-containing"/>
    <property type="match status" value="2"/>
</dbReference>
<dbReference type="InterPro" id="IPR013785">
    <property type="entry name" value="Aldolase_TIM"/>
</dbReference>
<keyword evidence="2" id="KW-0949">S-adenosyl-L-methionine</keyword>